<evidence type="ECO:0000256" key="3">
    <source>
        <dbReference type="ARBA" id="ARBA00023065"/>
    </source>
</evidence>
<gene>
    <name evidence="4" type="ORF">BQ4739_LOCUS17646</name>
</gene>
<dbReference type="InterPro" id="IPR002842">
    <property type="entry name" value="ATPase_V1_Esu"/>
</dbReference>
<evidence type="ECO:0000256" key="2">
    <source>
        <dbReference type="ARBA" id="ARBA00022448"/>
    </source>
</evidence>
<protein>
    <recommendedName>
        <fullName evidence="6">Vacuolar ATP synthase subunit E</fullName>
    </recommendedName>
</protein>
<proteinExistence type="inferred from homology"/>
<evidence type="ECO:0000256" key="1">
    <source>
        <dbReference type="ARBA" id="ARBA00005901"/>
    </source>
</evidence>
<dbReference type="HAMAP" id="MF_00311">
    <property type="entry name" value="ATP_synth_E_arch"/>
    <property type="match status" value="1"/>
</dbReference>
<keyword evidence="5" id="KW-1185">Reference proteome</keyword>
<sequence length="236" mass="26564">MNELEVERQIEQMVRFIKQEAEEKANEIRVSAEEEFNLEKLQLLEQEKAKIRKEYERRESQVEVKKKIEYSKTLNEARLKVLAAREAAIQTVVKEARSKVREAAKNPNSYKKMMQDLLVQALHKLREPTALVRVRQCDVMLAKELLEPARKQFAASFGKDAPTLTLDQRDFLAPPPSGKGDDGDEAVCCSGGVVVTSADGRIVVSNTLDHRVHIAYEANLPDIRGKLFGVVAAGAH</sequence>
<name>A0A383WIK0_TETOB</name>
<dbReference type="GO" id="GO:0033178">
    <property type="term" value="C:proton-transporting two-sector ATPase complex, catalytic domain"/>
    <property type="evidence" value="ECO:0007669"/>
    <property type="project" value="InterPro"/>
</dbReference>
<dbReference type="GO" id="GO:0046961">
    <property type="term" value="F:proton-transporting ATPase activity, rotational mechanism"/>
    <property type="evidence" value="ECO:0007669"/>
    <property type="project" value="InterPro"/>
</dbReference>
<accession>A0A383WIK0</accession>
<dbReference type="Pfam" id="PF01991">
    <property type="entry name" value="vATP-synt_E"/>
    <property type="match status" value="1"/>
</dbReference>
<dbReference type="SUPFAM" id="SSF160527">
    <property type="entry name" value="V-type ATPase subunit E-like"/>
    <property type="match status" value="1"/>
</dbReference>
<dbReference type="Gene3D" id="6.10.250.1620">
    <property type="match status" value="1"/>
</dbReference>
<dbReference type="EMBL" id="FNXT01001281">
    <property type="protein sequence ID" value="SZX77288.1"/>
    <property type="molecule type" value="Genomic_DNA"/>
</dbReference>
<dbReference type="Gene3D" id="3.30.2320.30">
    <property type="entry name" value="ATP synthase, E subunit, C-terminal"/>
    <property type="match status" value="1"/>
</dbReference>
<evidence type="ECO:0008006" key="6">
    <source>
        <dbReference type="Google" id="ProtNLM"/>
    </source>
</evidence>
<dbReference type="Proteomes" id="UP000256970">
    <property type="component" value="Unassembled WGS sequence"/>
</dbReference>
<dbReference type="STRING" id="3088.A0A383WIK0"/>
<dbReference type="InterPro" id="IPR038495">
    <property type="entry name" value="ATPase_E_C"/>
</dbReference>
<comment type="similarity">
    <text evidence="1">Belongs to the V-ATPase E subunit family.</text>
</comment>
<evidence type="ECO:0000313" key="5">
    <source>
        <dbReference type="Proteomes" id="UP000256970"/>
    </source>
</evidence>
<reference evidence="4 5" key="1">
    <citation type="submission" date="2016-10" db="EMBL/GenBank/DDBJ databases">
        <authorList>
            <person name="Cai Z."/>
        </authorList>
    </citation>
    <scope>NUCLEOTIDE SEQUENCE [LARGE SCALE GENOMIC DNA]</scope>
</reference>
<keyword evidence="2" id="KW-0813">Transport</keyword>
<dbReference type="PANTHER" id="PTHR45715">
    <property type="entry name" value="ATPASE H+-TRANSPORTING V1 SUBUNIT E1A-RELATED"/>
    <property type="match status" value="1"/>
</dbReference>
<evidence type="ECO:0000313" key="4">
    <source>
        <dbReference type="EMBL" id="SZX77288.1"/>
    </source>
</evidence>
<dbReference type="AlphaFoldDB" id="A0A383WIK0"/>
<keyword evidence="3" id="KW-0406">Ion transport</keyword>
<organism evidence="4 5">
    <name type="scientific">Tetradesmus obliquus</name>
    <name type="common">Green alga</name>
    <name type="synonym">Acutodesmus obliquus</name>
    <dbReference type="NCBI Taxonomy" id="3088"/>
    <lineage>
        <taxon>Eukaryota</taxon>
        <taxon>Viridiplantae</taxon>
        <taxon>Chlorophyta</taxon>
        <taxon>core chlorophytes</taxon>
        <taxon>Chlorophyceae</taxon>
        <taxon>CS clade</taxon>
        <taxon>Sphaeropleales</taxon>
        <taxon>Scenedesmaceae</taxon>
        <taxon>Tetradesmus</taxon>
    </lineage>
</organism>